<evidence type="ECO:0000313" key="3">
    <source>
        <dbReference type="Proteomes" id="UP000006769"/>
    </source>
</evidence>
<dbReference type="Pfam" id="PF07534">
    <property type="entry name" value="TLD"/>
    <property type="match status" value="1"/>
</dbReference>
<dbReference type="RefSeq" id="XP_008859692.1">
    <property type="nucleotide sequence ID" value="XM_008861470.1"/>
</dbReference>
<sequence length="122" mass="14231">MNKEHITIIIEDSKGNTLGGYVNSKIDKVNDYITDSKPFVFSLESNGMKGMKKFDIKEQQYAFYLWNKSSDYLFGFGDVIFVFIKKIIKQYQVVNIGHMNMKELKIDFVEKNILIVSQRNES</sequence>
<accession>K2G6E2</accession>
<dbReference type="Proteomes" id="UP000006769">
    <property type="component" value="Unassembled WGS sequence"/>
</dbReference>
<dbReference type="GeneID" id="20075870"/>
<evidence type="ECO:0000313" key="2">
    <source>
        <dbReference type="EMBL" id="EKE37971.1"/>
    </source>
</evidence>
<dbReference type="InterPro" id="IPR006571">
    <property type="entry name" value="TLDc_dom"/>
</dbReference>
<protein>
    <recommendedName>
        <fullName evidence="1">TLDc domain-containing protein</fullName>
    </recommendedName>
</protein>
<dbReference type="VEuPathDB" id="AmoebaDB:ENU1_180640"/>
<proteinExistence type="predicted"/>
<organism evidence="2 3">
    <name type="scientific">Entamoeba nuttalli (strain P19)</name>
    <name type="common">Amoeba</name>
    <dbReference type="NCBI Taxonomy" id="1076696"/>
    <lineage>
        <taxon>Eukaryota</taxon>
        <taxon>Amoebozoa</taxon>
        <taxon>Evosea</taxon>
        <taxon>Archamoebae</taxon>
        <taxon>Mastigamoebida</taxon>
        <taxon>Entamoebidae</taxon>
        <taxon>Entamoeba</taxon>
    </lineage>
</organism>
<dbReference type="OrthoDB" id="33397at2759"/>
<dbReference type="AlphaFoldDB" id="K2G6E2"/>
<dbReference type="EMBL" id="JH929155">
    <property type="protein sequence ID" value="EKE37971.1"/>
    <property type="molecule type" value="Genomic_DNA"/>
</dbReference>
<feature type="domain" description="TLDc" evidence="1">
    <location>
        <begin position="2"/>
        <end position="78"/>
    </location>
</feature>
<reference evidence="2 3" key="1">
    <citation type="submission" date="2011-11" db="EMBL/GenBank/DDBJ databases">
        <authorList>
            <person name="Hannick L."/>
            <person name="Karamycheva S."/>
            <person name="Lorenzi H."/>
            <person name="Caler E."/>
        </authorList>
    </citation>
    <scope>NUCLEOTIDE SEQUENCE [LARGE SCALE GENOMIC DNA]</scope>
    <source>
        <strain evidence="2 3">P19</strain>
    </source>
</reference>
<gene>
    <name evidence="2" type="ORF">ENU1_180640</name>
</gene>
<evidence type="ECO:0000259" key="1">
    <source>
        <dbReference type="Pfam" id="PF07534"/>
    </source>
</evidence>
<name>K2G6E2_ENTNP</name>